<feature type="compositionally biased region" description="Polar residues" evidence="1">
    <location>
        <begin position="679"/>
        <end position="688"/>
    </location>
</feature>
<feature type="compositionally biased region" description="Basic and acidic residues" evidence="1">
    <location>
        <begin position="660"/>
        <end position="674"/>
    </location>
</feature>
<evidence type="ECO:0000313" key="2">
    <source>
        <dbReference type="EMBL" id="EDR12611.1"/>
    </source>
</evidence>
<feature type="region of interest" description="Disordered" evidence="1">
    <location>
        <begin position="785"/>
        <end position="810"/>
    </location>
</feature>
<dbReference type="InParanoid" id="B0CZF1"/>
<feature type="compositionally biased region" description="Polar residues" evidence="1">
    <location>
        <begin position="255"/>
        <end position="271"/>
    </location>
</feature>
<feature type="compositionally biased region" description="Basic residues" evidence="1">
    <location>
        <begin position="494"/>
        <end position="510"/>
    </location>
</feature>
<dbReference type="AlphaFoldDB" id="B0CZF1"/>
<dbReference type="GeneID" id="6072390"/>
<feature type="compositionally biased region" description="Low complexity" evidence="1">
    <location>
        <begin position="513"/>
        <end position="537"/>
    </location>
</feature>
<evidence type="ECO:0000313" key="3">
    <source>
        <dbReference type="Proteomes" id="UP000001194"/>
    </source>
</evidence>
<dbReference type="KEGG" id="lbc:LACBIDRAFT_323195"/>
<feature type="region of interest" description="Disordered" evidence="1">
    <location>
        <begin position="822"/>
        <end position="937"/>
    </location>
</feature>
<proteinExistence type="predicted"/>
<feature type="compositionally biased region" description="Basic and acidic residues" evidence="1">
    <location>
        <begin position="743"/>
        <end position="756"/>
    </location>
</feature>
<dbReference type="OrthoDB" id="2143914at2759"/>
<protein>
    <submittedName>
        <fullName evidence="2">Predicted protein</fullName>
    </submittedName>
</protein>
<feature type="region of interest" description="Disordered" evidence="1">
    <location>
        <begin position="251"/>
        <end position="288"/>
    </location>
</feature>
<gene>
    <name evidence="2" type="ORF">LACBIDRAFT_323195</name>
</gene>
<dbReference type="EMBL" id="DS547094">
    <property type="protein sequence ID" value="EDR12611.1"/>
    <property type="molecule type" value="Genomic_DNA"/>
</dbReference>
<reference evidence="2 3" key="1">
    <citation type="journal article" date="2008" name="Nature">
        <title>The genome of Laccaria bicolor provides insights into mycorrhizal symbiosis.</title>
        <authorList>
            <person name="Martin F."/>
            <person name="Aerts A."/>
            <person name="Ahren D."/>
            <person name="Brun A."/>
            <person name="Danchin E.G.J."/>
            <person name="Duchaussoy F."/>
            <person name="Gibon J."/>
            <person name="Kohler A."/>
            <person name="Lindquist E."/>
            <person name="Pereda V."/>
            <person name="Salamov A."/>
            <person name="Shapiro H.J."/>
            <person name="Wuyts J."/>
            <person name="Blaudez D."/>
            <person name="Buee M."/>
            <person name="Brokstein P."/>
            <person name="Canbaeck B."/>
            <person name="Cohen D."/>
            <person name="Courty P.E."/>
            <person name="Coutinho P.M."/>
            <person name="Delaruelle C."/>
            <person name="Detter J.C."/>
            <person name="Deveau A."/>
            <person name="DiFazio S."/>
            <person name="Duplessis S."/>
            <person name="Fraissinet-Tachet L."/>
            <person name="Lucic E."/>
            <person name="Frey-Klett P."/>
            <person name="Fourrey C."/>
            <person name="Feussner I."/>
            <person name="Gay G."/>
            <person name="Grimwood J."/>
            <person name="Hoegger P.J."/>
            <person name="Jain P."/>
            <person name="Kilaru S."/>
            <person name="Labbe J."/>
            <person name="Lin Y.C."/>
            <person name="Legue V."/>
            <person name="Le Tacon F."/>
            <person name="Marmeisse R."/>
            <person name="Melayah D."/>
            <person name="Montanini B."/>
            <person name="Muratet M."/>
            <person name="Nehls U."/>
            <person name="Niculita-Hirzel H."/>
            <person name="Oudot-Le Secq M.P."/>
            <person name="Peter M."/>
            <person name="Quesneville H."/>
            <person name="Rajashekar B."/>
            <person name="Reich M."/>
            <person name="Rouhier N."/>
            <person name="Schmutz J."/>
            <person name="Yin T."/>
            <person name="Chalot M."/>
            <person name="Henrissat B."/>
            <person name="Kuees U."/>
            <person name="Lucas S."/>
            <person name="Van de Peer Y."/>
            <person name="Podila G.K."/>
            <person name="Polle A."/>
            <person name="Pukkila P.J."/>
            <person name="Richardson P.M."/>
            <person name="Rouze P."/>
            <person name="Sanders I.R."/>
            <person name="Stajich J.E."/>
            <person name="Tunlid A."/>
            <person name="Tuskan G."/>
            <person name="Grigoriev I.V."/>
        </authorList>
    </citation>
    <scope>NUCLEOTIDE SEQUENCE [LARGE SCALE GENOMIC DNA]</scope>
    <source>
        <strain evidence="3">S238N-H82 / ATCC MYA-4686</strain>
    </source>
</reference>
<feature type="compositionally biased region" description="Polar residues" evidence="1">
    <location>
        <begin position="610"/>
        <end position="624"/>
    </location>
</feature>
<feature type="compositionally biased region" description="Polar residues" evidence="1">
    <location>
        <begin position="214"/>
        <end position="227"/>
    </location>
</feature>
<dbReference type="HOGENOM" id="CLU_289026_0_0_1"/>
<sequence length="1062" mass="115889">MANASPTPSFALTDTTQKAPLLLVPQATNDGLHIVPTTEPLSEADITAMRRRIHEMGIVSSENGHASSREKEMADMVLRLTASSLIDPTQLLSQAATISGLTSQRNFVIRQAEEERGRWQSERDGWDRTAEALIAQRNKPGSSAAKDELYDANNRLMTLESELNKLKPILLMQPYPRGDDHTNIPSQSLKHALARSKKDEETIEDIIDEVAEGNKSNPPTASASTSDIYKRRDAVAQHPYPYNHSYQAPRHTAVAQGSQQQPLPTASSSRILWQPPNLNPSSATDPPRRVRLRRRIIPSLSSDARTEHILLAARKIGRERASVVSGLAHYADKEKAKWVRDQEQQRLNREAERLEKERLERLASGNAGASYYRRDAEFASPTQKQTSNTPKRSGLSHYAPIITGIRPPRKSASQTTFVFVGNSGEPVGGVETATRSDATPRRDREEETNQKAGGGPPTPMDSLLSAARSMMDEGGKSNGRRRAGPLEHSESPAPKKRRVAGSKGPSHGRAKSALDVLADQAAVANEAGSSSASAPRAGGKRASAKAKGKEKEKEGDVGDGKSKTGNEDQQVMAKPKGRPKNSKKVAPTPVLVASGKKARPPRAPPRDRTGNNNHTSSNPTQTLRMISPPGPRIISAPDGRRGRMYSPLDEALAPLPSKLKGKEKAANREPEHVWVDSGVGNQRPSTAFSFGPVVGWGERVEGDGNDEHDGSSSPIMPEPSRPRYDPVLDAARVVESSSLQKPVDVHPTEKEGDHRAGSHQSTSPRRMNGVAAKVVPSGSITIETDGLKRFSQEEDQAASTRSLEGTHGVAVDAVESRSLLVDVEKHDQSQEVEVDAATVVEQNGVDGDKDEQNDNDNQHGRDKRNDGDEQNDRNENSTEDKTGGNRLGDAHRSMNHPRSPTPLPGPPLRELDEDYDDEHDGDADAEGEIDPEASDAAQESAMAISLWSSLLKQPPSFNLKHMFLWSIQAMGYISRSRSMNLSFHHQTLLRLEMFTHRALRKTWPEVGLSATATERWLRKFANDFEADAGVSTNCRTCSISVLPYSSPSYSSKSQVRPSASQQ</sequence>
<feature type="compositionally biased region" description="Basic and acidic residues" evidence="1">
    <location>
        <begin position="547"/>
        <end position="566"/>
    </location>
</feature>
<name>B0CZF1_LACBS</name>
<feature type="compositionally biased region" description="Basic and acidic residues" evidence="1">
    <location>
        <begin position="438"/>
        <end position="449"/>
    </location>
</feature>
<keyword evidence="3" id="KW-1185">Reference proteome</keyword>
<feature type="compositionally biased region" description="Basic and acidic residues" evidence="1">
    <location>
        <begin position="846"/>
        <end position="892"/>
    </location>
</feature>
<accession>B0CZF1</accession>
<feature type="region of interest" description="Disordered" evidence="1">
    <location>
        <begin position="208"/>
        <end position="229"/>
    </location>
</feature>
<organism evidence="3">
    <name type="scientific">Laccaria bicolor (strain S238N-H82 / ATCC MYA-4686)</name>
    <name type="common">Bicoloured deceiver</name>
    <name type="synonym">Laccaria laccata var. bicolor</name>
    <dbReference type="NCBI Taxonomy" id="486041"/>
    <lineage>
        <taxon>Eukaryota</taxon>
        <taxon>Fungi</taxon>
        <taxon>Dikarya</taxon>
        <taxon>Basidiomycota</taxon>
        <taxon>Agaricomycotina</taxon>
        <taxon>Agaricomycetes</taxon>
        <taxon>Agaricomycetidae</taxon>
        <taxon>Agaricales</taxon>
        <taxon>Agaricineae</taxon>
        <taxon>Hydnangiaceae</taxon>
        <taxon>Laccaria</taxon>
    </lineage>
</organism>
<feature type="compositionally biased region" description="Basic and acidic residues" evidence="1">
    <location>
        <begin position="698"/>
        <end position="710"/>
    </location>
</feature>
<feature type="compositionally biased region" description="Polar residues" evidence="1">
    <location>
        <begin position="380"/>
        <end position="391"/>
    </location>
</feature>
<dbReference type="RefSeq" id="XP_001876875.1">
    <property type="nucleotide sequence ID" value="XM_001876840.1"/>
</dbReference>
<dbReference type="Proteomes" id="UP000001194">
    <property type="component" value="Unassembled WGS sequence"/>
</dbReference>
<evidence type="ECO:0000256" key="1">
    <source>
        <dbReference type="SAM" id="MobiDB-lite"/>
    </source>
</evidence>
<feature type="region of interest" description="Disordered" evidence="1">
    <location>
        <begin position="373"/>
        <end position="397"/>
    </location>
</feature>
<feature type="compositionally biased region" description="Acidic residues" evidence="1">
    <location>
        <begin position="911"/>
        <end position="933"/>
    </location>
</feature>
<feature type="region of interest" description="Disordered" evidence="1">
    <location>
        <begin position="419"/>
        <end position="772"/>
    </location>
</feature>